<dbReference type="RefSeq" id="WP_073823027.1">
    <property type="nucleotide sequence ID" value="NZ_MQVS01000002.1"/>
</dbReference>
<dbReference type="InParanoid" id="A0A1Q5PXP2"/>
<evidence type="ECO:0008006" key="4">
    <source>
        <dbReference type="Google" id="ProtNLM"/>
    </source>
</evidence>
<dbReference type="InterPro" id="IPR036705">
    <property type="entry name" value="Ribosyl_crysJ1_sf"/>
</dbReference>
<proteinExistence type="predicted"/>
<dbReference type="OrthoDB" id="9798107at2"/>
<comment type="caution">
    <text evidence="2">The sequence shown here is derived from an EMBL/GenBank/DDBJ whole genome shotgun (WGS) entry which is preliminary data.</text>
</comment>
<keyword evidence="3" id="KW-1185">Reference proteome</keyword>
<dbReference type="SUPFAM" id="SSF101478">
    <property type="entry name" value="ADP-ribosylglycohydrolase"/>
    <property type="match status" value="1"/>
</dbReference>
<comment type="cofactor">
    <cofactor evidence="1">
        <name>Mg(2+)</name>
        <dbReference type="ChEBI" id="CHEBI:18420"/>
    </cofactor>
    <text evidence="1">Binds 2 magnesium ions per subunit.</text>
</comment>
<evidence type="ECO:0000256" key="1">
    <source>
        <dbReference type="PIRSR" id="PIRSR605502-1"/>
    </source>
</evidence>
<organism evidence="2 3">
    <name type="scientific">Buchananella hordeovulneris</name>
    <dbReference type="NCBI Taxonomy" id="52770"/>
    <lineage>
        <taxon>Bacteria</taxon>
        <taxon>Bacillati</taxon>
        <taxon>Actinomycetota</taxon>
        <taxon>Actinomycetes</taxon>
        <taxon>Actinomycetales</taxon>
        <taxon>Actinomycetaceae</taxon>
        <taxon>Buchananella</taxon>
    </lineage>
</organism>
<feature type="binding site" evidence="1">
    <location>
        <position position="231"/>
    </location>
    <ligand>
        <name>Mg(2+)</name>
        <dbReference type="ChEBI" id="CHEBI:18420"/>
        <label>1</label>
    </ligand>
</feature>
<dbReference type="AlphaFoldDB" id="A0A1Q5PXP2"/>
<dbReference type="STRING" id="52770.BSZ40_02580"/>
<dbReference type="GO" id="GO:0046872">
    <property type="term" value="F:metal ion binding"/>
    <property type="evidence" value="ECO:0007669"/>
    <property type="project" value="UniProtKB-KW"/>
</dbReference>
<dbReference type="Pfam" id="PF03747">
    <property type="entry name" value="ADP_ribosyl_GH"/>
    <property type="match status" value="1"/>
</dbReference>
<feature type="binding site" evidence="1">
    <location>
        <position position="36"/>
    </location>
    <ligand>
        <name>Mg(2+)</name>
        <dbReference type="ChEBI" id="CHEBI:18420"/>
        <label>1</label>
    </ligand>
</feature>
<dbReference type="Gene3D" id="1.10.4080.10">
    <property type="entry name" value="ADP-ribosylation/Crystallin J1"/>
    <property type="match status" value="1"/>
</dbReference>
<feature type="binding site" evidence="1">
    <location>
        <position position="228"/>
    </location>
    <ligand>
        <name>Mg(2+)</name>
        <dbReference type="ChEBI" id="CHEBI:18420"/>
        <label>1</label>
    </ligand>
</feature>
<dbReference type="PANTHER" id="PTHR16222">
    <property type="entry name" value="ADP-RIBOSYLGLYCOHYDROLASE"/>
    <property type="match status" value="1"/>
</dbReference>
<name>A0A1Q5PXP2_9ACTO</name>
<gene>
    <name evidence="2" type="ORF">BSZ40_02580</name>
</gene>
<accession>A0A1Q5PXP2</accession>
<dbReference type="InterPro" id="IPR005502">
    <property type="entry name" value="Ribosyl_crysJ1"/>
</dbReference>
<reference evidence="3" key="1">
    <citation type="submission" date="2016-12" db="EMBL/GenBank/DDBJ databases">
        <authorList>
            <person name="Meng X."/>
        </authorList>
    </citation>
    <scope>NUCLEOTIDE SEQUENCE [LARGE SCALE GENOMIC DNA]</scope>
    <source>
        <strain evidence="3">DSM 20732</strain>
    </source>
</reference>
<protein>
    <recommendedName>
        <fullName evidence="4">ADP-ribosylglycohydrolase</fullName>
    </recommendedName>
</protein>
<keyword evidence="1" id="KW-0460">Magnesium</keyword>
<evidence type="ECO:0000313" key="2">
    <source>
        <dbReference type="EMBL" id="OKL52384.1"/>
    </source>
</evidence>
<dbReference type="Proteomes" id="UP000185612">
    <property type="component" value="Unassembled WGS sequence"/>
</dbReference>
<dbReference type="PANTHER" id="PTHR16222:SF12">
    <property type="entry name" value="ADP-RIBOSYLGLYCOHYDROLASE-RELATED"/>
    <property type="match status" value="1"/>
</dbReference>
<feature type="binding site" evidence="1">
    <location>
        <position position="37"/>
    </location>
    <ligand>
        <name>Mg(2+)</name>
        <dbReference type="ChEBI" id="CHEBI:18420"/>
        <label>1</label>
    </ligand>
</feature>
<dbReference type="InterPro" id="IPR050792">
    <property type="entry name" value="ADP-ribosylglycohydrolase"/>
</dbReference>
<keyword evidence="1" id="KW-0479">Metal-binding</keyword>
<feature type="binding site" evidence="1">
    <location>
        <position position="35"/>
    </location>
    <ligand>
        <name>Mg(2+)</name>
        <dbReference type="ChEBI" id="CHEBI:18420"/>
        <label>1</label>
    </ligand>
</feature>
<sequence length="278" mass="29760">MLGAIIGDIVGSPYEFDQGEKTTDFPLFSPQSEVTDDSAMTVAVAAALLEAAGDPTQGPAAVTKWLREFYRRYPHPKGGYGGRFLGWLNAAEPAPYGSFGNGSAMRVAAVGWLAATESEVLQWAEITAQVTHSHPEGIKGAQAVAWAIFRARQLARPGLPVAAQERQHLRAEVASRFGYDLSRTTDQIRPGYFHQESCQATVPEALTCALEADSFERALRLAVSLGGDTDTVGAIAGAVAEALFGIPAEIRQAAWQRIPPDMREVVLTVAARIRPLAA</sequence>
<feature type="binding site" evidence="1">
    <location>
        <position position="230"/>
    </location>
    <ligand>
        <name>Mg(2+)</name>
        <dbReference type="ChEBI" id="CHEBI:18420"/>
        <label>1</label>
    </ligand>
</feature>
<dbReference type="EMBL" id="MQVS01000002">
    <property type="protein sequence ID" value="OKL52384.1"/>
    <property type="molecule type" value="Genomic_DNA"/>
</dbReference>
<evidence type="ECO:0000313" key="3">
    <source>
        <dbReference type="Proteomes" id="UP000185612"/>
    </source>
</evidence>